<dbReference type="Pfam" id="PF12840">
    <property type="entry name" value="HTH_20"/>
    <property type="match status" value="1"/>
</dbReference>
<dbReference type="Proteomes" id="UP000034037">
    <property type="component" value="Chromosome"/>
</dbReference>
<dbReference type="InterPro" id="IPR001845">
    <property type="entry name" value="HTH_ArsR_DNA-bd_dom"/>
</dbReference>
<evidence type="ECO:0000256" key="3">
    <source>
        <dbReference type="ARBA" id="ARBA00023163"/>
    </source>
</evidence>
<protein>
    <submittedName>
        <fullName evidence="5">ArsR family transcriptional regulator</fullName>
    </submittedName>
</protein>
<sequence length="101" mass="11164">MEHQPHLLQLADEWAPTFKMLGDRTRLRLLIALHYHGPGEATVSELADIVGVTLPTASAALQLLADNGVVESFKEGRVTRYKLVDATTHTLLHHLGGTHRH</sequence>
<feature type="domain" description="HTH arsR-type" evidence="4">
    <location>
        <begin position="8"/>
        <end position="101"/>
    </location>
</feature>
<name>A0A0F6Z5N9_9CORY</name>
<dbReference type="RefSeq" id="WP_003862194.1">
    <property type="nucleotide sequence ID" value="NZ_CP011309.1"/>
</dbReference>
<dbReference type="GO" id="GO:0003700">
    <property type="term" value="F:DNA-binding transcription factor activity"/>
    <property type="evidence" value="ECO:0007669"/>
    <property type="project" value="InterPro"/>
</dbReference>
<gene>
    <name evidence="5" type="ORF">YH66_08530</name>
</gene>
<keyword evidence="1" id="KW-0805">Transcription regulation</keyword>
<dbReference type="InterPro" id="IPR051081">
    <property type="entry name" value="HTH_MetalResp_TranReg"/>
</dbReference>
<dbReference type="CDD" id="cd00090">
    <property type="entry name" value="HTH_ARSR"/>
    <property type="match status" value="1"/>
</dbReference>
<evidence type="ECO:0000313" key="6">
    <source>
        <dbReference type="Proteomes" id="UP000034037"/>
    </source>
</evidence>
<evidence type="ECO:0000313" key="5">
    <source>
        <dbReference type="EMBL" id="AKF27591.1"/>
    </source>
</evidence>
<dbReference type="PANTHER" id="PTHR33154:SF18">
    <property type="entry name" value="ARSENICAL RESISTANCE OPERON REPRESSOR"/>
    <property type="match status" value="1"/>
</dbReference>
<dbReference type="PANTHER" id="PTHR33154">
    <property type="entry name" value="TRANSCRIPTIONAL REGULATOR, ARSR FAMILY"/>
    <property type="match status" value="1"/>
</dbReference>
<dbReference type="NCBIfam" id="NF033788">
    <property type="entry name" value="HTH_metalloreg"/>
    <property type="match status" value="1"/>
</dbReference>
<dbReference type="SMART" id="SM00418">
    <property type="entry name" value="HTH_ARSR"/>
    <property type="match status" value="1"/>
</dbReference>
<organism evidence="5 6">
    <name type="scientific">[Brevibacterium] flavum</name>
    <dbReference type="NCBI Taxonomy" id="92706"/>
    <lineage>
        <taxon>Bacteria</taxon>
        <taxon>Bacillati</taxon>
        <taxon>Actinomycetota</taxon>
        <taxon>Actinomycetes</taxon>
        <taxon>Mycobacteriales</taxon>
        <taxon>Corynebacteriaceae</taxon>
        <taxon>Corynebacterium</taxon>
    </lineage>
</organism>
<evidence type="ECO:0000259" key="4">
    <source>
        <dbReference type="PROSITE" id="PS50987"/>
    </source>
</evidence>
<proteinExistence type="predicted"/>
<evidence type="ECO:0000256" key="1">
    <source>
        <dbReference type="ARBA" id="ARBA00023015"/>
    </source>
</evidence>
<dbReference type="SUPFAM" id="SSF46785">
    <property type="entry name" value="Winged helix' DNA-binding domain"/>
    <property type="match status" value="1"/>
</dbReference>
<dbReference type="AlphaFoldDB" id="A0A0F6Z5N9"/>
<dbReference type="InterPro" id="IPR036388">
    <property type="entry name" value="WH-like_DNA-bd_sf"/>
</dbReference>
<dbReference type="InterPro" id="IPR036390">
    <property type="entry name" value="WH_DNA-bd_sf"/>
</dbReference>
<keyword evidence="6" id="KW-1185">Reference proteome</keyword>
<dbReference type="InterPro" id="IPR011991">
    <property type="entry name" value="ArsR-like_HTH"/>
</dbReference>
<dbReference type="PATRIC" id="fig|92706.3.peg.1783"/>
<dbReference type="PROSITE" id="PS50987">
    <property type="entry name" value="HTH_ARSR_2"/>
    <property type="match status" value="1"/>
</dbReference>
<dbReference type="EMBL" id="CP011309">
    <property type="protein sequence ID" value="AKF27591.1"/>
    <property type="molecule type" value="Genomic_DNA"/>
</dbReference>
<accession>A0A0F6Z5N9</accession>
<dbReference type="HOGENOM" id="CLU_097806_7_1_11"/>
<keyword evidence="3" id="KW-0804">Transcription</keyword>
<evidence type="ECO:0000256" key="2">
    <source>
        <dbReference type="ARBA" id="ARBA00023125"/>
    </source>
</evidence>
<dbReference type="PRINTS" id="PR00778">
    <property type="entry name" value="HTHARSR"/>
</dbReference>
<dbReference type="Gene3D" id="1.10.10.10">
    <property type="entry name" value="Winged helix-like DNA-binding domain superfamily/Winged helix DNA-binding domain"/>
    <property type="match status" value="1"/>
</dbReference>
<keyword evidence="2" id="KW-0238">DNA-binding</keyword>
<dbReference type="GO" id="GO:0003677">
    <property type="term" value="F:DNA binding"/>
    <property type="evidence" value="ECO:0007669"/>
    <property type="project" value="UniProtKB-KW"/>
</dbReference>
<reference evidence="5 6" key="1">
    <citation type="submission" date="2015-04" db="EMBL/GenBank/DDBJ databases">
        <title>Complete Genome Sequence of Brevibacterium flavum ATCC 15168.</title>
        <authorList>
            <person name="Ahn J."/>
            <person name="Park G."/>
            <person name="Jeon W."/>
            <person name="Jang Y."/>
            <person name="Jang M."/>
            <person name="Lee H."/>
            <person name="Lee H."/>
        </authorList>
    </citation>
    <scope>NUCLEOTIDE SEQUENCE [LARGE SCALE GENOMIC DNA]</scope>
    <source>
        <strain evidence="5 6">ATCC 15168</strain>
    </source>
</reference>